<comment type="caution">
    <text evidence="2">The sequence shown here is derived from an EMBL/GenBank/DDBJ whole genome shotgun (WGS) entry which is preliminary data.</text>
</comment>
<keyword evidence="3" id="KW-1185">Reference proteome</keyword>
<keyword evidence="1" id="KW-1133">Transmembrane helix</keyword>
<dbReference type="EMBL" id="JAMQKB010000008">
    <property type="protein sequence ID" value="MDC3424811.1"/>
    <property type="molecule type" value="Genomic_DNA"/>
</dbReference>
<keyword evidence="1" id="KW-0472">Membrane</keyword>
<reference evidence="2" key="1">
    <citation type="submission" date="2022-06" db="EMBL/GenBank/DDBJ databases">
        <title>Aquibacillus sp. a new bacterium isolated from soil saline samples.</title>
        <authorList>
            <person name="Galisteo C."/>
            <person name="De La Haba R."/>
            <person name="Sanchez-Porro C."/>
            <person name="Ventosa A."/>
        </authorList>
    </citation>
    <scope>NUCLEOTIDE SEQUENCE</scope>
    <source>
        <strain evidence="2">3ASR75-11</strain>
    </source>
</reference>
<name>A0A9X4AM14_9BACI</name>
<dbReference type="RefSeq" id="WP_272436612.1">
    <property type="nucleotide sequence ID" value="NZ_JAMQKB010000008.1"/>
</dbReference>
<gene>
    <name evidence="2" type="ORF">NC797_09840</name>
</gene>
<proteinExistence type="predicted"/>
<evidence type="ECO:0000313" key="2">
    <source>
        <dbReference type="EMBL" id="MDC3424811.1"/>
    </source>
</evidence>
<evidence type="ECO:0000256" key="1">
    <source>
        <dbReference type="SAM" id="Phobius"/>
    </source>
</evidence>
<dbReference type="InterPro" id="IPR035281">
    <property type="entry name" value="DUF5359"/>
</dbReference>
<organism evidence="2 3">
    <name type="scientific">Terrihalobacillus insolitus</name>
    <dbReference type="NCBI Taxonomy" id="2950438"/>
    <lineage>
        <taxon>Bacteria</taxon>
        <taxon>Bacillati</taxon>
        <taxon>Bacillota</taxon>
        <taxon>Bacilli</taxon>
        <taxon>Bacillales</taxon>
        <taxon>Bacillaceae</taxon>
        <taxon>Terrihalobacillus</taxon>
    </lineage>
</organism>
<feature type="transmembrane region" description="Helical" evidence="1">
    <location>
        <begin position="7"/>
        <end position="26"/>
    </location>
</feature>
<evidence type="ECO:0000313" key="3">
    <source>
        <dbReference type="Proteomes" id="UP001145050"/>
    </source>
</evidence>
<dbReference type="Pfam" id="PF17313">
    <property type="entry name" value="DUF5359"/>
    <property type="match status" value="1"/>
</dbReference>
<protein>
    <submittedName>
        <fullName evidence="2">YpfB family protein</fullName>
    </submittedName>
</protein>
<accession>A0A9X4AM14</accession>
<sequence length="66" mass="7831">MKRMEKWIITLVLSHFILLIVTQVLINHTDFEMQWNPVFEYLGVNQIGNSEIRKTIDLILNNVLSF</sequence>
<keyword evidence="1" id="KW-0812">Transmembrane</keyword>
<dbReference type="Proteomes" id="UP001145050">
    <property type="component" value="Unassembled WGS sequence"/>
</dbReference>
<dbReference type="AlphaFoldDB" id="A0A9X4AM14"/>